<protein>
    <submittedName>
        <fullName evidence="1">Uncharacterized protein</fullName>
    </submittedName>
</protein>
<dbReference type="RefSeq" id="WP_158296307.1">
    <property type="nucleotide sequence ID" value="NZ_DUJP01000027.1"/>
</dbReference>
<name>A0A832WH06_9CREN</name>
<comment type="caution">
    <text evidence="1">The sequence shown here is derived from an EMBL/GenBank/DDBJ whole genome shotgun (WGS) entry which is preliminary data.</text>
</comment>
<reference evidence="1" key="1">
    <citation type="journal article" date="2020" name="bioRxiv">
        <title>A rank-normalized archaeal taxonomy based on genome phylogeny resolves widespread incomplete and uneven classifications.</title>
        <authorList>
            <person name="Rinke C."/>
            <person name="Chuvochina M."/>
            <person name="Mussig A.J."/>
            <person name="Chaumeil P.-A."/>
            <person name="Waite D.W."/>
            <person name="Whitman W.B."/>
            <person name="Parks D.H."/>
            <person name="Hugenholtz P."/>
        </authorList>
    </citation>
    <scope>NUCLEOTIDE SEQUENCE</scope>
    <source>
        <strain evidence="1">UBA8839</strain>
    </source>
</reference>
<evidence type="ECO:0000313" key="1">
    <source>
        <dbReference type="EMBL" id="HII47005.1"/>
    </source>
</evidence>
<gene>
    <name evidence="1" type="ORF">HA333_06055</name>
</gene>
<accession>A0A832WH06</accession>
<dbReference type="AlphaFoldDB" id="A0A832WH06"/>
<dbReference type="Proteomes" id="UP000651120">
    <property type="component" value="Unassembled WGS sequence"/>
</dbReference>
<organism evidence="1 2">
    <name type="scientific">Pyrobaculum aerophilum</name>
    <dbReference type="NCBI Taxonomy" id="13773"/>
    <lineage>
        <taxon>Archaea</taxon>
        <taxon>Thermoproteota</taxon>
        <taxon>Thermoprotei</taxon>
        <taxon>Thermoproteales</taxon>
        <taxon>Thermoproteaceae</taxon>
        <taxon>Pyrobaculum</taxon>
    </lineage>
</organism>
<evidence type="ECO:0000313" key="2">
    <source>
        <dbReference type="Proteomes" id="UP000651120"/>
    </source>
</evidence>
<sequence length="51" mass="5732">MRAILLSTRLSPLVSEECGIINEEEEEAADLRPISHTDVNPLQTLRDTILK</sequence>
<proteinExistence type="predicted"/>
<dbReference type="EMBL" id="DUJP01000027">
    <property type="protein sequence ID" value="HII47005.1"/>
    <property type="molecule type" value="Genomic_DNA"/>
</dbReference>
<dbReference type="GeneID" id="43496611"/>